<sequence length="113" mass="12903">MLLGVAILFLPFVVAAEAVNPVYTWWLCKISSQTAFTNITFWRKIGSNRLFTSGIFLLLIIRAVVTVAGLTTIRSYGREEKWKKFYTVNDELSVHFMLFREGQKLPATHSNDS</sequence>
<feature type="chain" id="PRO_5047442415" evidence="2">
    <location>
        <begin position="19"/>
        <end position="113"/>
    </location>
</feature>
<protein>
    <submittedName>
        <fullName evidence="3">Uncharacterized protein</fullName>
    </submittedName>
</protein>
<evidence type="ECO:0000256" key="1">
    <source>
        <dbReference type="SAM" id="Phobius"/>
    </source>
</evidence>
<feature type="signal peptide" evidence="2">
    <location>
        <begin position="1"/>
        <end position="18"/>
    </location>
</feature>
<keyword evidence="1" id="KW-1133">Transmembrane helix</keyword>
<keyword evidence="1" id="KW-0812">Transmembrane</keyword>
<name>A0ABQ9X0L0_9EUKA</name>
<feature type="transmembrane region" description="Helical" evidence="1">
    <location>
        <begin position="50"/>
        <end position="73"/>
    </location>
</feature>
<evidence type="ECO:0000313" key="3">
    <source>
        <dbReference type="EMBL" id="KAK2945317.1"/>
    </source>
</evidence>
<keyword evidence="2" id="KW-0732">Signal</keyword>
<organism evidence="3 4">
    <name type="scientific">Blattamonas nauphoetae</name>
    <dbReference type="NCBI Taxonomy" id="2049346"/>
    <lineage>
        <taxon>Eukaryota</taxon>
        <taxon>Metamonada</taxon>
        <taxon>Preaxostyla</taxon>
        <taxon>Oxymonadida</taxon>
        <taxon>Blattamonas</taxon>
    </lineage>
</organism>
<accession>A0ABQ9X0L0</accession>
<dbReference type="EMBL" id="JARBJD010000265">
    <property type="protein sequence ID" value="KAK2945317.1"/>
    <property type="molecule type" value="Genomic_DNA"/>
</dbReference>
<evidence type="ECO:0000313" key="4">
    <source>
        <dbReference type="Proteomes" id="UP001281761"/>
    </source>
</evidence>
<proteinExistence type="predicted"/>
<keyword evidence="1" id="KW-0472">Membrane</keyword>
<comment type="caution">
    <text evidence="3">The sequence shown here is derived from an EMBL/GenBank/DDBJ whole genome shotgun (WGS) entry which is preliminary data.</text>
</comment>
<reference evidence="3 4" key="1">
    <citation type="journal article" date="2022" name="bioRxiv">
        <title>Genomics of Preaxostyla Flagellates Illuminates Evolutionary Transitions and the Path Towards Mitochondrial Loss.</title>
        <authorList>
            <person name="Novak L.V.F."/>
            <person name="Treitli S.C."/>
            <person name="Pyrih J."/>
            <person name="Halakuc P."/>
            <person name="Pipaliya S.V."/>
            <person name="Vacek V."/>
            <person name="Brzon O."/>
            <person name="Soukal P."/>
            <person name="Eme L."/>
            <person name="Dacks J.B."/>
            <person name="Karnkowska A."/>
            <person name="Elias M."/>
            <person name="Hampl V."/>
        </authorList>
    </citation>
    <scope>NUCLEOTIDE SEQUENCE [LARGE SCALE GENOMIC DNA]</scope>
    <source>
        <strain evidence="3">NAU3</strain>
        <tissue evidence="3">Gut</tissue>
    </source>
</reference>
<evidence type="ECO:0000256" key="2">
    <source>
        <dbReference type="SAM" id="SignalP"/>
    </source>
</evidence>
<dbReference type="Proteomes" id="UP001281761">
    <property type="component" value="Unassembled WGS sequence"/>
</dbReference>
<keyword evidence="4" id="KW-1185">Reference proteome</keyword>
<gene>
    <name evidence="3" type="ORF">BLNAU_19760</name>
</gene>